<dbReference type="Proteomes" id="UP000325081">
    <property type="component" value="Unassembled WGS sequence"/>
</dbReference>
<protein>
    <submittedName>
        <fullName evidence="1">RING/U-box superfamily protein</fullName>
    </submittedName>
</protein>
<sequence>MLAFYFLQWLPLGKEENELGNWKFLESKNASSKFPDFKNSNGNSVLELISTPRKITGVHYVQPVSYGNCHHHDAIHQGVMVFHDVCDNDKDVRGAQIRVGVYIWPFRQLVANRDRVVDLFYEAVLEVLFH</sequence>
<gene>
    <name evidence="1" type="ORF">STAS_30735</name>
</gene>
<dbReference type="OrthoDB" id="1710399at2759"/>
<reference evidence="2" key="1">
    <citation type="journal article" date="2019" name="Curr. Biol.">
        <title>Genome Sequence of Striga asiatica Provides Insight into the Evolution of Plant Parasitism.</title>
        <authorList>
            <person name="Yoshida S."/>
            <person name="Kim S."/>
            <person name="Wafula E.K."/>
            <person name="Tanskanen J."/>
            <person name="Kim Y.M."/>
            <person name="Honaas L."/>
            <person name="Yang Z."/>
            <person name="Spallek T."/>
            <person name="Conn C.E."/>
            <person name="Ichihashi Y."/>
            <person name="Cheong K."/>
            <person name="Cui S."/>
            <person name="Der J.P."/>
            <person name="Gundlach H."/>
            <person name="Jiao Y."/>
            <person name="Hori C."/>
            <person name="Ishida J.K."/>
            <person name="Kasahara H."/>
            <person name="Kiba T."/>
            <person name="Kim M.S."/>
            <person name="Koo N."/>
            <person name="Laohavisit A."/>
            <person name="Lee Y.H."/>
            <person name="Lumba S."/>
            <person name="McCourt P."/>
            <person name="Mortimer J.C."/>
            <person name="Mutuku J.M."/>
            <person name="Nomura T."/>
            <person name="Sasaki-Sekimoto Y."/>
            <person name="Seto Y."/>
            <person name="Wang Y."/>
            <person name="Wakatake T."/>
            <person name="Sakakibara H."/>
            <person name="Demura T."/>
            <person name="Yamaguchi S."/>
            <person name="Yoneyama K."/>
            <person name="Manabe R.I."/>
            <person name="Nelson D.C."/>
            <person name="Schulman A.H."/>
            <person name="Timko M.P."/>
            <person name="dePamphilis C.W."/>
            <person name="Choi D."/>
            <person name="Shirasu K."/>
        </authorList>
    </citation>
    <scope>NUCLEOTIDE SEQUENCE [LARGE SCALE GENOMIC DNA]</scope>
    <source>
        <strain evidence="2">cv. UVA1</strain>
    </source>
</reference>
<dbReference type="AlphaFoldDB" id="A0A5A7R7F0"/>
<organism evidence="1 2">
    <name type="scientific">Striga asiatica</name>
    <name type="common">Asiatic witchweed</name>
    <name type="synonym">Buchnera asiatica</name>
    <dbReference type="NCBI Taxonomy" id="4170"/>
    <lineage>
        <taxon>Eukaryota</taxon>
        <taxon>Viridiplantae</taxon>
        <taxon>Streptophyta</taxon>
        <taxon>Embryophyta</taxon>
        <taxon>Tracheophyta</taxon>
        <taxon>Spermatophyta</taxon>
        <taxon>Magnoliopsida</taxon>
        <taxon>eudicotyledons</taxon>
        <taxon>Gunneridae</taxon>
        <taxon>Pentapetalae</taxon>
        <taxon>asterids</taxon>
        <taxon>lamiids</taxon>
        <taxon>Lamiales</taxon>
        <taxon>Orobanchaceae</taxon>
        <taxon>Buchnereae</taxon>
        <taxon>Striga</taxon>
    </lineage>
</organism>
<name>A0A5A7R7F0_STRAF</name>
<evidence type="ECO:0000313" key="2">
    <source>
        <dbReference type="Proteomes" id="UP000325081"/>
    </source>
</evidence>
<comment type="caution">
    <text evidence="1">The sequence shown here is derived from an EMBL/GenBank/DDBJ whole genome shotgun (WGS) entry which is preliminary data.</text>
</comment>
<keyword evidence="2" id="KW-1185">Reference proteome</keyword>
<proteinExistence type="predicted"/>
<accession>A0A5A7R7F0</accession>
<evidence type="ECO:0000313" key="1">
    <source>
        <dbReference type="EMBL" id="GER53220.1"/>
    </source>
</evidence>
<dbReference type="EMBL" id="BKCP01010515">
    <property type="protein sequence ID" value="GER53220.1"/>
    <property type="molecule type" value="Genomic_DNA"/>
</dbReference>